<dbReference type="Proteomes" id="UP000639606">
    <property type="component" value="Unassembled WGS sequence"/>
</dbReference>
<evidence type="ECO:0000313" key="3">
    <source>
        <dbReference type="Proteomes" id="UP000639606"/>
    </source>
</evidence>
<protein>
    <recommendedName>
        <fullName evidence="4">Winged helix DNA-binding protein</fullName>
    </recommendedName>
</protein>
<evidence type="ECO:0008006" key="4">
    <source>
        <dbReference type="Google" id="ProtNLM"/>
    </source>
</evidence>
<organism evidence="1 3">
    <name type="scientific">Saccharothrix coeruleofusca</name>
    <dbReference type="NCBI Taxonomy" id="33919"/>
    <lineage>
        <taxon>Bacteria</taxon>
        <taxon>Bacillati</taxon>
        <taxon>Actinomycetota</taxon>
        <taxon>Actinomycetes</taxon>
        <taxon>Pseudonocardiales</taxon>
        <taxon>Pseudonocardiaceae</taxon>
        <taxon>Saccharothrix</taxon>
    </lineage>
</organism>
<dbReference type="PANTHER" id="PTHR38479:SF2">
    <property type="entry name" value="WINGED HELIX DNA-BINDING DOMAIN-CONTAINING PROTEIN"/>
    <property type="match status" value="1"/>
</dbReference>
<dbReference type="InterPro" id="IPR009351">
    <property type="entry name" value="AlkZ-like"/>
</dbReference>
<evidence type="ECO:0000313" key="1">
    <source>
        <dbReference type="EMBL" id="GGP51668.1"/>
    </source>
</evidence>
<dbReference type="EMBL" id="BMRG01000004">
    <property type="protein sequence ID" value="GGP51668.1"/>
    <property type="molecule type" value="Genomic_DNA"/>
</dbReference>
<comment type="caution">
    <text evidence="1">The sequence shown here is derived from an EMBL/GenBank/DDBJ whole genome shotgun (WGS) entry which is preliminary data.</text>
</comment>
<dbReference type="Pfam" id="PF06224">
    <property type="entry name" value="AlkZ-like"/>
    <property type="match status" value="1"/>
</dbReference>
<sequence length="377" mass="40635">MSGKPITTRALNRALLARQGLLEPLALPVVAAVEAIGAIQAQSWAAPPVALWSRLAGFRAEDLHAALAGGELVAGTLLRATLHVVSAAQHPDYAVVAERSGACDWRRAKGEPHPDSAALRPAVAAFAADEPRSVEEISAFAEQWAAARPGVVGAEELAFQREHKWRPLRTGPFLVRVPGDGRWAKEPKHYRAAPPVGQRATEAALDAVVSHHLRAFGPATVEDVAYWTGWSTPGVRESLERLGDTLVRFTDEAGRQVHDLVDAPRPDEGVRVGPRFLAAFDSALLAYHAQRRERVLPEAHRDAVSVRANLQIKPTFLLDGVVAGLWSSTAKRRTAVLTLTPFAAVKAADRRALTAQGERLLEFLHPGCAEREVVLAG</sequence>
<accession>A0A918AL35</accession>
<dbReference type="EMBL" id="BMRG01000027">
    <property type="protein sequence ID" value="GGP84986.1"/>
    <property type="molecule type" value="Genomic_DNA"/>
</dbReference>
<proteinExistence type="predicted"/>
<gene>
    <name evidence="1" type="ORF">GCM10010185_24620</name>
    <name evidence="2" type="ORF">GCM10010185_68540</name>
</gene>
<evidence type="ECO:0000313" key="2">
    <source>
        <dbReference type="EMBL" id="GGP84986.1"/>
    </source>
</evidence>
<name>A0A918AL35_9PSEU</name>
<reference evidence="1" key="1">
    <citation type="journal article" date="2014" name="Int. J. Syst. Evol. Microbiol.">
        <title>Complete genome sequence of Corynebacterium casei LMG S-19264T (=DSM 44701T), isolated from a smear-ripened cheese.</title>
        <authorList>
            <consortium name="US DOE Joint Genome Institute (JGI-PGF)"/>
            <person name="Walter F."/>
            <person name="Albersmeier A."/>
            <person name="Kalinowski J."/>
            <person name="Ruckert C."/>
        </authorList>
    </citation>
    <scope>NUCLEOTIDE SEQUENCE</scope>
    <source>
        <strain evidence="1">JCM 3313</strain>
    </source>
</reference>
<reference evidence="1" key="2">
    <citation type="submission" date="2020-09" db="EMBL/GenBank/DDBJ databases">
        <authorList>
            <person name="Sun Q."/>
            <person name="Ohkuma M."/>
        </authorList>
    </citation>
    <scope>NUCLEOTIDE SEQUENCE</scope>
    <source>
        <strain evidence="1">JCM 3313</strain>
    </source>
</reference>
<dbReference type="AlphaFoldDB" id="A0A918AL35"/>
<keyword evidence="3" id="KW-1185">Reference proteome</keyword>
<dbReference type="PANTHER" id="PTHR38479">
    <property type="entry name" value="LMO0824 PROTEIN"/>
    <property type="match status" value="1"/>
</dbReference>
<dbReference type="RefSeq" id="WP_189223376.1">
    <property type="nucleotide sequence ID" value="NZ_BMRG01000004.1"/>
</dbReference>